<reference evidence="2 3" key="1">
    <citation type="submission" date="2018-09" db="EMBL/GenBank/DDBJ databases">
        <title>Genomic investigation of the strawberry pathogen Phytophthora fragariae indicates pathogenicity is determined by transcriptional variation in three key races.</title>
        <authorList>
            <person name="Adams T.M."/>
            <person name="Armitage A.D."/>
            <person name="Sobczyk M.K."/>
            <person name="Bates H.J."/>
            <person name="Dunwell J.M."/>
            <person name="Nellist C.F."/>
            <person name="Harrison R.J."/>
        </authorList>
    </citation>
    <scope>NUCLEOTIDE SEQUENCE [LARGE SCALE GENOMIC DNA]</scope>
    <source>
        <strain evidence="2 3">ONT-3</strain>
    </source>
</reference>
<proteinExistence type="predicted"/>
<organism evidence="2 3">
    <name type="scientific">Phytophthora fragariae</name>
    <dbReference type="NCBI Taxonomy" id="53985"/>
    <lineage>
        <taxon>Eukaryota</taxon>
        <taxon>Sar</taxon>
        <taxon>Stramenopiles</taxon>
        <taxon>Oomycota</taxon>
        <taxon>Peronosporomycetes</taxon>
        <taxon>Peronosporales</taxon>
        <taxon>Peronosporaceae</taxon>
        <taxon>Phytophthora</taxon>
    </lineage>
</organism>
<dbReference type="PANTHER" id="PTHR43667">
    <property type="entry name" value="CYCLOPROPANE-FATTY-ACYL-PHOSPHOLIPID SYNTHASE"/>
    <property type="match status" value="1"/>
</dbReference>
<dbReference type="AlphaFoldDB" id="A0A6G0LX34"/>
<dbReference type="InterPro" id="IPR041698">
    <property type="entry name" value="Methyltransf_25"/>
</dbReference>
<protein>
    <recommendedName>
        <fullName evidence="1">Methyltransferase domain-containing protein</fullName>
    </recommendedName>
</protein>
<dbReference type="Pfam" id="PF13649">
    <property type="entry name" value="Methyltransf_25"/>
    <property type="match status" value="1"/>
</dbReference>
<dbReference type="Gene3D" id="3.40.50.150">
    <property type="entry name" value="Vaccinia Virus protein VP39"/>
    <property type="match status" value="1"/>
</dbReference>
<evidence type="ECO:0000313" key="2">
    <source>
        <dbReference type="EMBL" id="KAE9133858.1"/>
    </source>
</evidence>
<evidence type="ECO:0000259" key="1">
    <source>
        <dbReference type="Pfam" id="PF13649"/>
    </source>
</evidence>
<dbReference type="InterPro" id="IPR050723">
    <property type="entry name" value="CFA/CMAS"/>
</dbReference>
<comment type="caution">
    <text evidence="2">The sequence shown here is derived from an EMBL/GenBank/DDBJ whole genome shotgun (WGS) entry which is preliminary data.</text>
</comment>
<dbReference type="InterPro" id="IPR029063">
    <property type="entry name" value="SAM-dependent_MTases_sf"/>
</dbReference>
<gene>
    <name evidence="2" type="ORF">PF010_g2684</name>
</gene>
<evidence type="ECO:0000313" key="3">
    <source>
        <dbReference type="Proteomes" id="UP000488956"/>
    </source>
</evidence>
<dbReference type="EMBL" id="QXFX01000075">
    <property type="protein sequence ID" value="KAE9133858.1"/>
    <property type="molecule type" value="Genomic_DNA"/>
</dbReference>
<name>A0A6G0LX34_9STRA</name>
<dbReference type="PANTHER" id="PTHR43667:SF2">
    <property type="entry name" value="FATTY ACID C-METHYL TRANSFERASE"/>
    <property type="match status" value="1"/>
</dbReference>
<feature type="domain" description="Methyltransferase" evidence="1">
    <location>
        <begin position="24"/>
        <end position="124"/>
    </location>
</feature>
<sequence length="205" mass="22984">MAKPIPIVMDLLERLLTHNEKLNVLDLGSGPGRNTIPIALKLKETGSKVAGIDLLDEAVVQLHENAESYGVADIIQAAAGDVEHADIPENSYDYIVACGCLEHCSSKEAFIEVLERLKRGTRIGGIHCIEMNTDIQELDKESGRELETLIELNLSKDEVFRIFREVYQGWNVLEERTKLQSIEEEKYDAPSQFRAQSVTFAVQKM</sequence>
<dbReference type="CDD" id="cd02440">
    <property type="entry name" value="AdoMet_MTases"/>
    <property type="match status" value="1"/>
</dbReference>
<dbReference type="SUPFAM" id="SSF53335">
    <property type="entry name" value="S-adenosyl-L-methionine-dependent methyltransferases"/>
    <property type="match status" value="1"/>
</dbReference>
<accession>A0A6G0LX34</accession>
<dbReference type="Proteomes" id="UP000488956">
    <property type="component" value="Unassembled WGS sequence"/>
</dbReference>